<evidence type="ECO:0000259" key="1">
    <source>
        <dbReference type="Pfam" id="PF00561"/>
    </source>
</evidence>
<gene>
    <name evidence="2" type="ORF">EWH70_19735</name>
</gene>
<proteinExistence type="predicted"/>
<organism evidence="2 3">
    <name type="scientific">Amycolatopsis suaedae</name>
    <dbReference type="NCBI Taxonomy" id="2510978"/>
    <lineage>
        <taxon>Bacteria</taxon>
        <taxon>Bacillati</taxon>
        <taxon>Actinomycetota</taxon>
        <taxon>Actinomycetes</taxon>
        <taxon>Pseudonocardiales</taxon>
        <taxon>Pseudonocardiaceae</taxon>
        <taxon>Amycolatopsis</taxon>
    </lineage>
</organism>
<dbReference type="Proteomes" id="UP000292003">
    <property type="component" value="Unassembled WGS sequence"/>
</dbReference>
<dbReference type="AlphaFoldDB" id="A0A4Q7J8P4"/>
<dbReference type="PANTHER" id="PTHR43194">
    <property type="entry name" value="HYDROLASE ALPHA/BETA FOLD FAMILY"/>
    <property type="match status" value="1"/>
</dbReference>
<feature type="domain" description="AB hydrolase-1" evidence="1">
    <location>
        <begin position="22"/>
        <end position="249"/>
    </location>
</feature>
<accession>A0A4Q7J8P4</accession>
<comment type="caution">
    <text evidence="2">The sequence shown here is derived from an EMBL/GenBank/DDBJ whole genome shotgun (WGS) entry which is preliminary data.</text>
</comment>
<dbReference type="SUPFAM" id="SSF53474">
    <property type="entry name" value="alpha/beta-Hydrolases"/>
    <property type="match status" value="1"/>
</dbReference>
<dbReference type="PRINTS" id="PR00111">
    <property type="entry name" value="ABHYDROLASE"/>
</dbReference>
<evidence type="ECO:0000313" key="2">
    <source>
        <dbReference type="EMBL" id="RZQ62484.1"/>
    </source>
</evidence>
<dbReference type="InterPro" id="IPR000073">
    <property type="entry name" value="AB_hydrolase_1"/>
</dbReference>
<sequence length="260" mass="27830">MRRRMPVPGGELAYEVRGTGSPVVFLHAGALSGGMWDREMDVHAAEHTVIRFDARGHGESSTPTEPFANYTDLAHLLDGLGLESVTLAGVSQGSRTSIDFALSHPERVDAMLLAGPGISGMVNRDPYILDHLARIRAATSTAEAVECLLRMWTDGPRRTPDQVDPRVRELAGRLHTASLERHGPTGFVHAIDIGAIDRVGELRGRVSVLVGDLDSGDIHDVADLVTNSVSGARREVVAGAGHLLNLEAPEAFDAALRALF</sequence>
<dbReference type="InterPro" id="IPR050228">
    <property type="entry name" value="Carboxylesterase_BioH"/>
</dbReference>
<dbReference type="Gene3D" id="3.40.50.1820">
    <property type="entry name" value="alpha/beta hydrolase"/>
    <property type="match status" value="1"/>
</dbReference>
<dbReference type="InterPro" id="IPR029058">
    <property type="entry name" value="AB_hydrolase_fold"/>
</dbReference>
<dbReference type="GO" id="GO:0016787">
    <property type="term" value="F:hydrolase activity"/>
    <property type="evidence" value="ECO:0007669"/>
    <property type="project" value="UniProtKB-KW"/>
</dbReference>
<dbReference type="RefSeq" id="WP_130476912.1">
    <property type="nucleotide sequence ID" value="NZ_SFCC01000009.1"/>
</dbReference>
<reference evidence="2 3" key="1">
    <citation type="submission" date="2019-02" db="EMBL/GenBank/DDBJ databases">
        <title>Draft genome sequence of Amycolatopsis sp. 8-3EHSu isolated from roots of Suaeda maritima.</title>
        <authorList>
            <person name="Duangmal K."/>
            <person name="Chantavorakit T."/>
        </authorList>
    </citation>
    <scope>NUCLEOTIDE SEQUENCE [LARGE SCALE GENOMIC DNA]</scope>
    <source>
        <strain evidence="2 3">8-3EHSu</strain>
    </source>
</reference>
<name>A0A4Q7J8P4_9PSEU</name>
<dbReference type="PANTHER" id="PTHR43194:SF5">
    <property type="entry name" value="PIMELOYL-[ACYL-CARRIER PROTEIN] METHYL ESTER ESTERASE"/>
    <property type="match status" value="1"/>
</dbReference>
<evidence type="ECO:0000313" key="3">
    <source>
        <dbReference type="Proteomes" id="UP000292003"/>
    </source>
</evidence>
<protein>
    <submittedName>
        <fullName evidence="2">Alpha/beta fold hydrolase</fullName>
    </submittedName>
</protein>
<dbReference type="Pfam" id="PF00561">
    <property type="entry name" value="Abhydrolase_1"/>
    <property type="match status" value="1"/>
</dbReference>
<dbReference type="EMBL" id="SFCC01000009">
    <property type="protein sequence ID" value="RZQ62484.1"/>
    <property type="molecule type" value="Genomic_DNA"/>
</dbReference>
<keyword evidence="3" id="KW-1185">Reference proteome</keyword>
<dbReference type="OrthoDB" id="495620at2"/>
<keyword evidence="2" id="KW-0378">Hydrolase</keyword>